<sequence>MGVESQLDDHLSRLIPWRLLGLTRTKREHFLQSVTLIATCRQLPLPLAYHPRGSQQDDFQNLMKKIEKAIESGTTKKASNALSKFNEAEEALRAYLCKYEISLEGYGSEPTMAMKSAAAADEFAKKKLEEVRLSVDKKVNSASESLALIDNNVVQLLVLEKVPKKIIPLRVWLQEPVHIEKKIIRNQEAVRLKQNTLFIDKIKIEEAATLTMLLCRLLFFAASHRGLIDDVSLVQYPQFYHIFPSKESEFREGGKDGRITSLEPWKTIRDVVNEDRYLHLIIDRDPGEKVTLTLWDGRSVTVRDEYRNAWPLEDSRCFIVVRQRTTSFPLLLEPVQMNVPPTVPTDASLQAHTEQPAELSHPSNRVGPELRQGHEQPQGYEAISIQSSPVAEQSTIDDRSAISDCASTPLIDRHAASSGALHRSLDRAADSSQTLLNPEAIQNVAPTFRGQYSPSVPRQPPPEPRRGNSSSTSSTMVDSVPSTSVTSNHSASESRQSVLLPSFNGELMQSSLSIGMSQVQVGNLKAKKEKTGTRMMSWLKQKIGLA</sequence>
<accession>A0A409XZ01</accession>
<dbReference type="OrthoDB" id="3068664at2759"/>
<feature type="compositionally biased region" description="Low complexity" evidence="1">
    <location>
        <begin position="469"/>
        <end position="487"/>
    </location>
</feature>
<organism evidence="2 3">
    <name type="scientific">Gymnopilus dilepis</name>
    <dbReference type="NCBI Taxonomy" id="231916"/>
    <lineage>
        <taxon>Eukaryota</taxon>
        <taxon>Fungi</taxon>
        <taxon>Dikarya</taxon>
        <taxon>Basidiomycota</taxon>
        <taxon>Agaricomycotina</taxon>
        <taxon>Agaricomycetes</taxon>
        <taxon>Agaricomycetidae</taxon>
        <taxon>Agaricales</taxon>
        <taxon>Agaricineae</taxon>
        <taxon>Hymenogastraceae</taxon>
        <taxon>Gymnopilus</taxon>
    </lineage>
</organism>
<dbReference type="Proteomes" id="UP000284706">
    <property type="component" value="Unassembled WGS sequence"/>
</dbReference>
<evidence type="ECO:0000256" key="1">
    <source>
        <dbReference type="SAM" id="MobiDB-lite"/>
    </source>
</evidence>
<dbReference type="InParanoid" id="A0A409XZ01"/>
<reference evidence="2 3" key="1">
    <citation type="journal article" date="2018" name="Evol. Lett.">
        <title>Horizontal gene cluster transfer increased hallucinogenic mushroom diversity.</title>
        <authorList>
            <person name="Reynolds H.T."/>
            <person name="Vijayakumar V."/>
            <person name="Gluck-Thaler E."/>
            <person name="Korotkin H.B."/>
            <person name="Matheny P.B."/>
            <person name="Slot J.C."/>
        </authorList>
    </citation>
    <scope>NUCLEOTIDE SEQUENCE [LARGE SCALE GENOMIC DNA]</scope>
    <source>
        <strain evidence="2 3">SRW20</strain>
    </source>
</reference>
<comment type="caution">
    <text evidence="2">The sequence shown here is derived from an EMBL/GenBank/DDBJ whole genome shotgun (WGS) entry which is preliminary data.</text>
</comment>
<protein>
    <submittedName>
        <fullName evidence="2">Uncharacterized protein</fullName>
    </submittedName>
</protein>
<feature type="compositionally biased region" description="Polar residues" evidence="1">
    <location>
        <begin position="488"/>
        <end position="497"/>
    </location>
</feature>
<dbReference type="AlphaFoldDB" id="A0A409XZ01"/>
<feature type="region of interest" description="Disordered" evidence="1">
    <location>
        <begin position="444"/>
        <end position="497"/>
    </location>
</feature>
<name>A0A409XZ01_9AGAR</name>
<dbReference type="EMBL" id="NHYE01001404">
    <property type="protein sequence ID" value="PPQ95949.1"/>
    <property type="molecule type" value="Genomic_DNA"/>
</dbReference>
<feature type="region of interest" description="Disordered" evidence="1">
    <location>
        <begin position="342"/>
        <end position="377"/>
    </location>
</feature>
<evidence type="ECO:0000313" key="2">
    <source>
        <dbReference type="EMBL" id="PPQ95949.1"/>
    </source>
</evidence>
<evidence type="ECO:0000313" key="3">
    <source>
        <dbReference type="Proteomes" id="UP000284706"/>
    </source>
</evidence>
<gene>
    <name evidence="2" type="ORF">CVT26_016115</name>
</gene>
<keyword evidence="3" id="KW-1185">Reference proteome</keyword>
<proteinExistence type="predicted"/>